<dbReference type="Gene3D" id="2.40.128.130">
    <property type="entry name" value="Autotransporter beta-domain"/>
    <property type="match status" value="1"/>
</dbReference>
<sequence length="2201" mass="224859">MTLLAALLACLSTPHAATAAELTWTGAEGNNVWTLNGTPDSSPWNGNAVYTDEDTVIFGTLEGQTLVEALISSTVTPAGLTFNSDTTSYTLKGTGAMAGGGTLSKSGTSTLRLETSNTNFSGTINLDGGVLELGADGVLGTGKIVWGGGTVKYGEGVTTDISNNMNAVTAGKDTIRIDTNGNNVVWSAYTRSKFAYVKTGDGALTLKPTSANTFEKDLTIEQGTLAFDSTNGAITFTANIKGNGGQLEKMGANALIINTSSALADYQGVVKVSSGTLQLGSANGSKLEFTGADIVVGDATLKLNGNGNNLHSVSNNIDLLNGAEIYIGNSSGPTEGSYQYTLSGNIRIGQSATDVVDITTQYAKTIGLTGTLSGEGTLQYLSVNNGTDDLANRKLFITGENTDFTGTVNVGSPDGTGDAPVKKRALVLAHQNALVNATVNLFNEDGYLQINNADKTGNIAGLNGKGIIAGESSGVAADSPDTLNLVQKDGLNTFTGTIADTVSLVRSGAGTFIFAGTNNGRITSSEGTLQLGNAAGDYTAGNVNIAGGSLNIGGSGTLSHVSVSSPAFGTGVNIFMDIMGAENDQLTYTGAGAVEVGGLSFNIDLASSTEDAYTLFTATTGTFTSNGELHFLGLNRGAAATISLSDDGKSVVLNVTEKGEHGNLVWNGGGEGIWITEGTAENSPWDITGNGDNKFYTGDHVTFDGTAAADKRSVAISGNVSPGSITVTADGYVFGGSGSITGGGKLTMDAEDGTLTINTANAYTGGTELLKGNIAVNHAQAFGSGSVAMATGTGLTLGNGITLANSISMTGDGIFTISGDKTATLNGLLSDTAENSAGKLVKSGDGTLVLGNASNTYTGGTQITGGTLSFDYATRTALGTGGIEVGQDSTLLYAVNASGGKTTSLFSNNVTGTGTIILDNTGQDETKINNAVFAGFEGELVLRGNLRFHGETGDSLASIQAITVESGTHLYMDNESSAGTPWNQNFTIAGTGTGTGNDKAGALRMDNTTISGNLTLSADASIIVYIAGTSTISGNLIGGDHVLTFNPNNNADRKLVLSGASVAAGGIGSTRAGTLILGGGTGEDSQNTVAELGAGGLNLNANTVLELNNVTIRATEQWAQSVGSNTVTLADGTTNTIDTNKTDITFTGNVGGEGSLVKDGDGTLPIGAGSNYTGETTVSGGTLNMNGAALAGNISLGYGSLANAQNATGNISIRQDTPDREPSSVSLGGMSGSKLNSYQGSASRTEDKAASVTNIGSGNISLSNSTLGISSDMVGDGSGAVFSFSTAADGSVTLSGNLLLQLTDSAAEYLLKDPNNSPLINITNGTLTLGGGTTISFDTPYNIYGSFFDSSVTSNGGSLVLQPKEGGSDWLIQKENDPPLTFNDTNKTIMESMGGIHNNGIINIDITGTEEMQLKNLEGASSSAQINTGGNEGLTLILVNAGDITHSTYQGSIEGDAAIRKEGAEYAMSIGGNVRTSSLDVVESTLSIGGKLTTAQATVMEDGELVLNGTGSSIDALNITSGRLTLGKNATAFVDSLMAYSSSPQKGMINLGSGSELTILSTTALSMAVTGSGTFTVSGAGNTFSLTQDGSISNDTTLALRDGASTTVDGVLSLGALAGDGTVDLDGGMLELHNASAVFSGIFRNTGTIQMNGTGSQTLVGPGSADVNLGITQGTLVLRGNGVTYGHVVVGNVGTLSLVSDNGVPHLHTTKDFFMGDGSTLDIHMNVTSSSELGAAVSSAGTVHVGDASINLYNDASSSFNAENRTLDFVLMEGNGGTTATLGSGHKLTAGFLSLLYNLRLEAQGSNIVLLGDERTDSPYLAASTTHNSLAGGALLNESKWIIAGDQTSNLYLISDSIARDMENGNMASATRKLAAVAGSTVNALGTAQRDALREQMGWIRNRTNQMGVNPAYINEDLPYFHMWMEGTGSYAQLDTKGDESGYKLTTWGGTFGVDVDLSDSFTMGAAFTANYGDLTASAADTADGHLDSYYANLFGRYQSKRWAHTLILTGGWNDAKLNRTVDYGAGSYRTEGSTNGWGLGAMYELTYDIYLNEDRSSILQPLFNASVVTTRMDGYRETGAGNAGLSVDKQEWTTGTLALGGRWMGLVGSNLFGREALAELRVNAAQDLGDDRGETAVGFLANPGYTQQVRGAKVGRTALQIGAGLSVPVGTQGTIFVNGNADIRDGASSLNGSIGYRYDF</sequence>
<feature type="chain" id="PRO_5045195607" description="Autotransporter domain-containing protein" evidence="3">
    <location>
        <begin position="20"/>
        <end position="2201"/>
    </location>
</feature>
<evidence type="ECO:0000313" key="5">
    <source>
        <dbReference type="EMBL" id="BDL44482.1"/>
    </source>
</evidence>
<dbReference type="Pfam" id="PF03797">
    <property type="entry name" value="Autotransporter"/>
    <property type="match status" value="1"/>
</dbReference>
<dbReference type="Proteomes" id="UP001062263">
    <property type="component" value="Chromosome"/>
</dbReference>
<evidence type="ECO:0000256" key="1">
    <source>
        <dbReference type="ARBA" id="ARBA00022729"/>
    </source>
</evidence>
<feature type="compositionally biased region" description="Polar residues" evidence="2">
    <location>
        <begin position="1233"/>
        <end position="1243"/>
    </location>
</feature>
<evidence type="ECO:0000256" key="3">
    <source>
        <dbReference type="SAM" id="SignalP"/>
    </source>
</evidence>
<dbReference type="RefSeq" id="WP_215720091.1">
    <property type="nucleotide sequence ID" value="NZ_AP025943.1"/>
</dbReference>
<dbReference type="PROSITE" id="PS51208">
    <property type="entry name" value="AUTOTRANSPORTER"/>
    <property type="match status" value="1"/>
</dbReference>
<dbReference type="InterPro" id="IPR013425">
    <property type="entry name" value="Autotrns_rpt"/>
</dbReference>
<name>A0ABN6QJE5_9BACT</name>
<evidence type="ECO:0000313" key="6">
    <source>
        <dbReference type="Proteomes" id="UP001062263"/>
    </source>
</evidence>
<evidence type="ECO:0000256" key="2">
    <source>
        <dbReference type="SAM" id="MobiDB-lite"/>
    </source>
</evidence>
<keyword evidence="1 3" id="KW-0732">Signal</keyword>
<dbReference type="Pfam" id="PF12951">
    <property type="entry name" value="PATR"/>
    <property type="match status" value="5"/>
</dbReference>
<accession>A0ABN6QJE5</accession>
<dbReference type="SUPFAM" id="SSF103515">
    <property type="entry name" value="Autotransporter"/>
    <property type="match status" value="1"/>
</dbReference>
<evidence type="ECO:0000259" key="4">
    <source>
        <dbReference type="PROSITE" id="PS51208"/>
    </source>
</evidence>
<feature type="region of interest" description="Disordered" evidence="2">
    <location>
        <begin position="1212"/>
        <end position="1244"/>
    </location>
</feature>
<organism evidence="5 6">
    <name type="scientific">Akkermansia biwaensis</name>
    <dbReference type="NCBI Taxonomy" id="2946555"/>
    <lineage>
        <taxon>Bacteria</taxon>
        <taxon>Pseudomonadati</taxon>
        <taxon>Verrucomicrobiota</taxon>
        <taxon>Verrucomicrobiia</taxon>
        <taxon>Verrucomicrobiales</taxon>
        <taxon>Akkermansiaceae</taxon>
        <taxon>Akkermansia</taxon>
    </lineage>
</organism>
<dbReference type="NCBIfam" id="TIGR02601">
    <property type="entry name" value="autotrns_rpt"/>
    <property type="match status" value="2"/>
</dbReference>
<dbReference type="InterPro" id="IPR036709">
    <property type="entry name" value="Autotransporte_beta_dom_sf"/>
</dbReference>
<dbReference type="InterPro" id="IPR011050">
    <property type="entry name" value="Pectin_lyase_fold/virulence"/>
</dbReference>
<dbReference type="SUPFAM" id="SSF51126">
    <property type="entry name" value="Pectin lyase-like"/>
    <property type="match status" value="1"/>
</dbReference>
<protein>
    <recommendedName>
        <fullName evidence="4">Autotransporter domain-containing protein</fullName>
    </recommendedName>
</protein>
<gene>
    <name evidence="5" type="ORF">Abiwalacus_20560</name>
</gene>
<dbReference type="EMBL" id="AP025943">
    <property type="protein sequence ID" value="BDL44482.1"/>
    <property type="molecule type" value="Genomic_DNA"/>
</dbReference>
<keyword evidence="6" id="KW-1185">Reference proteome</keyword>
<feature type="domain" description="Autotransporter" evidence="4">
    <location>
        <begin position="1916"/>
        <end position="2201"/>
    </location>
</feature>
<feature type="signal peptide" evidence="3">
    <location>
        <begin position="1"/>
        <end position="19"/>
    </location>
</feature>
<proteinExistence type="predicted"/>
<dbReference type="SMART" id="SM00869">
    <property type="entry name" value="Autotransporter"/>
    <property type="match status" value="1"/>
</dbReference>
<reference evidence="5" key="1">
    <citation type="submission" date="2022-06" db="EMBL/GenBank/DDBJ databases">
        <title>Akkermansia biwalacus sp. nov., an anaerobic mucin-degrading bacterium isolated from human intestine.</title>
        <authorList>
            <person name="Kobayashi Y."/>
            <person name="Inoue S."/>
            <person name="Kawahara T."/>
            <person name="Kohda N."/>
        </authorList>
    </citation>
    <scope>NUCLEOTIDE SEQUENCE</scope>
    <source>
        <strain evidence="5">WON2089</strain>
    </source>
</reference>
<dbReference type="InterPro" id="IPR005546">
    <property type="entry name" value="Autotransporte_beta"/>
</dbReference>